<evidence type="ECO:0000313" key="5">
    <source>
        <dbReference type="Proteomes" id="UP001199319"/>
    </source>
</evidence>
<dbReference type="Pfam" id="PF05257">
    <property type="entry name" value="CHAP"/>
    <property type="match status" value="1"/>
</dbReference>
<keyword evidence="2" id="KW-0472">Membrane</keyword>
<keyword evidence="2" id="KW-0812">Transmembrane</keyword>
<accession>A0AAE3ABH1</accession>
<dbReference type="RefSeq" id="WP_118670911.1">
    <property type="nucleotide sequence ID" value="NZ_JAJEPW010000001.1"/>
</dbReference>
<keyword evidence="2" id="KW-1133">Transmembrane helix</keyword>
<dbReference type="InterPro" id="IPR038765">
    <property type="entry name" value="Papain-like_cys_pep_sf"/>
</dbReference>
<protein>
    <submittedName>
        <fullName evidence="4">CHAP domain-containing protein</fullName>
    </submittedName>
</protein>
<evidence type="ECO:0000256" key="2">
    <source>
        <dbReference type="SAM" id="Phobius"/>
    </source>
</evidence>
<feature type="transmembrane region" description="Helical" evidence="2">
    <location>
        <begin position="231"/>
        <end position="264"/>
    </location>
</feature>
<proteinExistence type="predicted"/>
<feature type="compositionally biased region" description="Basic and acidic residues" evidence="1">
    <location>
        <begin position="127"/>
        <end position="137"/>
    </location>
</feature>
<keyword evidence="5" id="KW-1185">Reference proteome</keyword>
<evidence type="ECO:0000256" key="1">
    <source>
        <dbReference type="SAM" id="MobiDB-lite"/>
    </source>
</evidence>
<dbReference type="EMBL" id="JAJEPW010000001">
    <property type="protein sequence ID" value="MCC2127977.1"/>
    <property type="molecule type" value="Genomic_DNA"/>
</dbReference>
<dbReference type="AlphaFoldDB" id="A0AAE3ABH1"/>
<feature type="region of interest" description="Disordered" evidence="1">
    <location>
        <begin position="35"/>
        <end position="54"/>
    </location>
</feature>
<dbReference type="Proteomes" id="UP001199319">
    <property type="component" value="Unassembled WGS sequence"/>
</dbReference>
<feature type="region of interest" description="Disordered" evidence="1">
    <location>
        <begin position="107"/>
        <end position="150"/>
    </location>
</feature>
<name>A0AAE3ABH1_9FIRM</name>
<comment type="caution">
    <text evidence="4">The sequence shown here is derived from an EMBL/GenBank/DDBJ whole genome shotgun (WGS) entry which is preliminary data.</text>
</comment>
<gene>
    <name evidence="4" type="ORF">LKD37_00330</name>
</gene>
<dbReference type="InterPro" id="IPR007921">
    <property type="entry name" value="CHAP_dom"/>
</dbReference>
<evidence type="ECO:0000259" key="3">
    <source>
        <dbReference type="Pfam" id="PF05257"/>
    </source>
</evidence>
<dbReference type="SUPFAM" id="SSF54001">
    <property type="entry name" value="Cysteine proteinases"/>
    <property type="match status" value="1"/>
</dbReference>
<organism evidence="4 5">
    <name type="scientific">Brotocaccenecus cirricatena</name>
    <dbReference type="NCBI Taxonomy" id="3064195"/>
    <lineage>
        <taxon>Bacteria</taxon>
        <taxon>Bacillati</taxon>
        <taxon>Bacillota</taxon>
        <taxon>Clostridia</taxon>
        <taxon>Eubacteriales</taxon>
        <taxon>Oscillospiraceae</taxon>
        <taxon>Brotocaccenecus</taxon>
    </lineage>
</organism>
<evidence type="ECO:0000313" key="4">
    <source>
        <dbReference type="EMBL" id="MCC2127977.1"/>
    </source>
</evidence>
<reference evidence="4" key="1">
    <citation type="submission" date="2021-10" db="EMBL/GenBank/DDBJ databases">
        <title>Anaerobic single-cell dispensing facilitates the cultivation of human gut bacteria.</title>
        <authorList>
            <person name="Afrizal A."/>
        </authorList>
    </citation>
    <scope>NUCLEOTIDE SEQUENCE</scope>
    <source>
        <strain evidence="4">CLA-AA-H272</strain>
    </source>
</reference>
<feature type="domain" description="Peptidase C51" evidence="3">
    <location>
        <begin position="463"/>
        <end position="552"/>
    </location>
</feature>
<sequence length="577" mass="62570">MPDIKTRDIAKGTIKTIDKSAVAAERMKSAFIQTKEKAEHSVDVPESSAEEYASNRLESGIDRVSHEAVHQFDKQGRKGVQATKQNIVKAKDGIQKFKEKRAAQSLQKQAQAAAPRKSVGQSIKAVEQPKKAVKESARSAGKKTIKTVGKGSAKTAQKTVKTAERTAKTTVKTAQRTAKAAQKTAQATVKASQRAVQAARAAARAAVVTAKAIAKAIALAVKAIIAGTKALIAAIAAGGWIAVLVIIVICLIGMIIGSVFGIFFSGEDSGTGMSMQTVVQEINIEYDTKLQDEKTSVSYDVLEMSGSRAVWKEVLAVYSVKVNTDPDNPQEVATMDESKKQLLTDIFWEMNEIRSSTDTKTETVITETDDGHGNIVETESTVTQTYLYITVSHKTADEMAAQYGFNEEQKEYLAELLADENNSLWSQVLYGITGTDDQIVTVALSQIGTMGGDPYWSWYGFNSRVEWCACFVSWCANECGYIDAGVIPKYAGCVNGVQWFKDRGQWLDNSAEPTPGMIIFFDWASGGQDGLSDHTGIVQKVENGRVYTVEGNSGDSVRQNSYPVGYYEILGYGAPAY</sequence>